<sequence length="214" mass="25251">MGNKKSILTAIAILSLTVILIMCVIAHMEYKKGKKYFNDQILNFIGENKDKFEIDYEFISLNHIECMKSIKLCFYESNEDLSNIEKLFKENVDFKKITDKLDKLKIVNESELPIDALIDKFSFSNNFFSRLGFFMYDKNSPIMKLKGTGNYVFNKTDSNTKYQIWFFILPKNKNVEIYVFTLDKKNVDKNNFTINNFENTPENVKKHLTYLFSH</sequence>
<name>A0A4Q9LTZ5_9MICR</name>
<evidence type="ECO:0000256" key="1">
    <source>
        <dbReference type="SAM" id="Phobius"/>
    </source>
</evidence>
<accession>A0A4Q9LTZ5</accession>
<keyword evidence="3" id="KW-1185">Reference proteome</keyword>
<dbReference type="VEuPathDB" id="MicrosporidiaDB:CWI38_0945p0020"/>
<comment type="caution">
    <text evidence="2">The sequence shown here is derived from an EMBL/GenBank/DDBJ whole genome shotgun (WGS) entry which is preliminary data.</text>
</comment>
<keyword evidence="1" id="KW-0472">Membrane</keyword>
<feature type="transmembrane region" description="Helical" evidence="1">
    <location>
        <begin position="6"/>
        <end position="26"/>
    </location>
</feature>
<evidence type="ECO:0000313" key="3">
    <source>
        <dbReference type="Proteomes" id="UP000292282"/>
    </source>
</evidence>
<keyword evidence="1" id="KW-1133">Transmembrane helix</keyword>
<gene>
    <name evidence="2" type="ORF">CWI38_0945p0020</name>
</gene>
<reference evidence="2 3" key="1">
    <citation type="submission" date="2017-12" db="EMBL/GenBank/DDBJ databases">
        <authorList>
            <person name="Pombert J.-F."/>
            <person name="Haag K.L."/>
            <person name="Ebert D."/>
        </authorList>
    </citation>
    <scope>NUCLEOTIDE SEQUENCE [LARGE SCALE GENOMIC DNA]</scope>
    <source>
        <strain evidence="2">IL-G-3</strain>
    </source>
</reference>
<evidence type="ECO:0000313" key="2">
    <source>
        <dbReference type="EMBL" id="TBU11994.1"/>
    </source>
</evidence>
<dbReference type="Proteomes" id="UP000292282">
    <property type="component" value="Unassembled WGS sequence"/>
</dbReference>
<dbReference type="EMBL" id="PITK01000945">
    <property type="protein sequence ID" value="TBU11994.1"/>
    <property type="molecule type" value="Genomic_DNA"/>
</dbReference>
<organism evidence="2 3">
    <name type="scientific">Hamiltosporidium tvaerminnensis</name>
    <dbReference type="NCBI Taxonomy" id="1176355"/>
    <lineage>
        <taxon>Eukaryota</taxon>
        <taxon>Fungi</taxon>
        <taxon>Fungi incertae sedis</taxon>
        <taxon>Microsporidia</taxon>
        <taxon>Dubosqiidae</taxon>
        <taxon>Hamiltosporidium</taxon>
    </lineage>
</organism>
<keyword evidence="1" id="KW-0812">Transmembrane</keyword>
<proteinExistence type="predicted"/>
<dbReference type="AlphaFoldDB" id="A0A4Q9LTZ5"/>
<protein>
    <submittedName>
        <fullName evidence="2">Uncharacterized protein</fullName>
    </submittedName>
</protein>